<dbReference type="Gene3D" id="3.30.420.10">
    <property type="entry name" value="Ribonuclease H-like superfamily/Ribonuclease H"/>
    <property type="match status" value="1"/>
</dbReference>
<dbReference type="Proteomes" id="UP000294813">
    <property type="component" value="Unassembled WGS sequence"/>
</dbReference>
<reference evidence="2 3" key="1">
    <citation type="submission" date="2019-03" db="EMBL/GenBank/DDBJ databases">
        <title>Genomic Encyclopedia of Type Strains, Phase IV (KMG-IV): sequencing the most valuable type-strain genomes for metagenomic binning, comparative biology and taxonomic classification.</title>
        <authorList>
            <person name="Goeker M."/>
        </authorList>
    </citation>
    <scope>NUCLEOTIDE SEQUENCE [LARGE SCALE GENOMIC DNA]</scope>
    <source>
        <strain evidence="2 3">DSM 11170</strain>
    </source>
</reference>
<dbReference type="InterPro" id="IPR050900">
    <property type="entry name" value="Transposase_IS3/IS150/IS904"/>
</dbReference>
<dbReference type="InterPro" id="IPR001584">
    <property type="entry name" value="Integrase_cat-core"/>
</dbReference>
<dbReference type="InterPro" id="IPR012337">
    <property type="entry name" value="RNaseH-like_sf"/>
</dbReference>
<dbReference type="GO" id="GO:0003676">
    <property type="term" value="F:nucleic acid binding"/>
    <property type="evidence" value="ECO:0007669"/>
    <property type="project" value="InterPro"/>
</dbReference>
<keyword evidence="3" id="KW-1185">Reference proteome</keyword>
<feature type="domain" description="Integrase catalytic" evidence="1">
    <location>
        <begin position="1"/>
        <end position="145"/>
    </location>
</feature>
<sequence>MHYRLYLIVDIYSRKIVGWEIWETETGFHASTLIKKAVIAEKIKGQPLVLHSDNGSPMKAATFRSLLEKLGITSSFSRPRVSNDNAFSEALFRTCKYRPDFPYQGFSSIAAARAWVKKFVNWYNQKHHHSGLQFVTPGQRHDGSDRNILAQRRAVYERARQRHPERWARHTRHWTLPDTVALNSIKQ</sequence>
<dbReference type="SUPFAM" id="SSF53098">
    <property type="entry name" value="Ribonuclease H-like"/>
    <property type="match status" value="1"/>
</dbReference>
<dbReference type="PROSITE" id="PS50994">
    <property type="entry name" value="INTEGRASE"/>
    <property type="match status" value="1"/>
</dbReference>
<dbReference type="PANTHER" id="PTHR46889">
    <property type="entry name" value="TRANSPOSASE INSF FOR INSERTION SEQUENCE IS3B-RELATED"/>
    <property type="match status" value="1"/>
</dbReference>
<organism evidence="2 3">
    <name type="scientific">Heliophilum fasciatum</name>
    <dbReference type="NCBI Taxonomy" id="35700"/>
    <lineage>
        <taxon>Bacteria</taxon>
        <taxon>Bacillati</taxon>
        <taxon>Bacillota</taxon>
        <taxon>Clostridia</taxon>
        <taxon>Eubacteriales</taxon>
        <taxon>Heliobacteriaceae</taxon>
        <taxon>Heliophilum</taxon>
    </lineage>
</organism>
<protein>
    <submittedName>
        <fullName evidence="2">Integrase-like protein</fullName>
    </submittedName>
</protein>
<dbReference type="InterPro" id="IPR036397">
    <property type="entry name" value="RNaseH_sf"/>
</dbReference>
<dbReference type="GO" id="GO:0015074">
    <property type="term" value="P:DNA integration"/>
    <property type="evidence" value="ECO:0007669"/>
    <property type="project" value="InterPro"/>
</dbReference>
<dbReference type="PANTHER" id="PTHR46889:SF4">
    <property type="entry name" value="TRANSPOSASE INSO FOR INSERTION SEQUENCE ELEMENT IS911B-RELATED"/>
    <property type="match status" value="1"/>
</dbReference>
<gene>
    <name evidence="2" type="ORF">EDD73_14218</name>
</gene>
<evidence type="ECO:0000259" key="1">
    <source>
        <dbReference type="PROSITE" id="PS50994"/>
    </source>
</evidence>
<evidence type="ECO:0000313" key="3">
    <source>
        <dbReference type="Proteomes" id="UP000294813"/>
    </source>
</evidence>
<dbReference type="EMBL" id="SLXT01000042">
    <property type="protein sequence ID" value="TCP60102.1"/>
    <property type="molecule type" value="Genomic_DNA"/>
</dbReference>
<proteinExistence type="predicted"/>
<evidence type="ECO:0000313" key="2">
    <source>
        <dbReference type="EMBL" id="TCP60102.1"/>
    </source>
</evidence>
<accession>A0A4R2RA17</accession>
<dbReference type="Pfam" id="PF00665">
    <property type="entry name" value="rve"/>
    <property type="match status" value="1"/>
</dbReference>
<name>A0A4R2RA17_9FIRM</name>
<dbReference type="AlphaFoldDB" id="A0A4R2RA17"/>
<comment type="caution">
    <text evidence="2">The sequence shown here is derived from an EMBL/GenBank/DDBJ whole genome shotgun (WGS) entry which is preliminary data.</text>
</comment>